<dbReference type="Proteomes" id="UP000529783">
    <property type="component" value="Unassembled WGS sequence"/>
</dbReference>
<gene>
    <name evidence="1" type="ORF">BJY14_007329</name>
</gene>
<dbReference type="RefSeq" id="WP_179847752.1">
    <property type="nucleotide sequence ID" value="NZ_JACCBA010000001.1"/>
</dbReference>
<protein>
    <submittedName>
        <fullName evidence="1">Uncharacterized protein</fullName>
    </submittedName>
</protein>
<keyword evidence="2" id="KW-1185">Reference proteome</keyword>
<reference evidence="1 2" key="1">
    <citation type="submission" date="2020-07" db="EMBL/GenBank/DDBJ databases">
        <title>Sequencing the genomes of 1000 actinobacteria strains.</title>
        <authorList>
            <person name="Klenk H.-P."/>
        </authorList>
    </citation>
    <scope>NUCLEOTIDE SEQUENCE [LARGE SCALE GENOMIC DNA]</scope>
    <source>
        <strain evidence="1 2">DSM 40398</strain>
    </source>
</reference>
<accession>A0A7Y9EPF5</accession>
<sequence length="89" mass="10502">MRPPMCFICLRTPDDEASFSSFETIRFALTPQEEAASRERDREGWVGHPSEVEWFCHEHSALARKHSHLHWREAMELLAQQRRQPGEAR</sequence>
<organism evidence="1 2">
    <name type="scientific">Actinomadura luteofluorescens</name>
    <dbReference type="NCBI Taxonomy" id="46163"/>
    <lineage>
        <taxon>Bacteria</taxon>
        <taxon>Bacillati</taxon>
        <taxon>Actinomycetota</taxon>
        <taxon>Actinomycetes</taxon>
        <taxon>Streptosporangiales</taxon>
        <taxon>Thermomonosporaceae</taxon>
        <taxon>Actinomadura</taxon>
    </lineage>
</organism>
<proteinExistence type="predicted"/>
<evidence type="ECO:0000313" key="2">
    <source>
        <dbReference type="Proteomes" id="UP000529783"/>
    </source>
</evidence>
<dbReference type="EMBL" id="JACCBA010000001">
    <property type="protein sequence ID" value="NYD51346.1"/>
    <property type="molecule type" value="Genomic_DNA"/>
</dbReference>
<comment type="caution">
    <text evidence="1">The sequence shown here is derived from an EMBL/GenBank/DDBJ whole genome shotgun (WGS) entry which is preliminary data.</text>
</comment>
<evidence type="ECO:0000313" key="1">
    <source>
        <dbReference type="EMBL" id="NYD51346.1"/>
    </source>
</evidence>
<dbReference type="AlphaFoldDB" id="A0A7Y9EPF5"/>
<name>A0A7Y9EPF5_9ACTN</name>